<name>A0ABV8ULH1_9PROT</name>
<dbReference type="Gene3D" id="3.90.1300.10">
    <property type="entry name" value="Amidase signature (AS) domain"/>
    <property type="match status" value="1"/>
</dbReference>
<dbReference type="InterPro" id="IPR000120">
    <property type="entry name" value="Amidase"/>
</dbReference>
<gene>
    <name evidence="2" type="ORF">ACFOW6_09300</name>
</gene>
<dbReference type="InterPro" id="IPR036928">
    <property type="entry name" value="AS_sf"/>
</dbReference>
<dbReference type="EMBL" id="JBHSCW010000003">
    <property type="protein sequence ID" value="MFC4351735.1"/>
    <property type="molecule type" value="Genomic_DNA"/>
</dbReference>
<dbReference type="RefSeq" id="WP_382422059.1">
    <property type="nucleotide sequence ID" value="NZ_JBHSCW010000003.1"/>
</dbReference>
<evidence type="ECO:0000259" key="1">
    <source>
        <dbReference type="Pfam" id="PF01425"/>
    </source>
</evidence>
<evidence type="ECO:0000313" key="3">
    <source>
        <dbReference type="Proteomes" id="UP001595799"/>
    </source>
</evidence>
<dbReference type="Pfam" id="PF01425">
    <property type="entry name" value="Amidase"/>
    <property type="match status" value="1"/>
</dbReference>
<proteinExistence type="predicted"/>
<dbReference type="InterPro" id="IPR023631">
    <property type="entry name" value="Amidase_dom"/>
</dbReference>
<dbReference type="PANTHER" id="PTHR11895:SF76">
    <property type="entry name" value="INDOLEACETAMIDE HYDROLASE"/>
    <property type="match status" value="1"/>
</dbReference>
<reference evidence="3" key="1">
    <citation type="journal article" date="2019" name="Int. J. Syst. Evol. Microbiol.">
        <title>The Global Catalogue of Microorganisms (GCM) 10K type strain sequencing project: providing services to taxonomists for standard genome sequencing and annotation.</title>
        <authorList>
            <consortium name="The Broad Institute Genomics Platform"/>
            <consortium name="The Broad Institute Genome Sequencing Center for Infectious Disease"/>
            <person name="Wu L."/>
            <person name="Ma J."/>
        </authorList>
    </citation>
    <scope>NUCLEOTIDE SEQUENCE [LARGE SCALE GENOMIC DNA]</scope>
    <source>
        <strain evidence="3">CECT 8472</strain>
    </source>
</reference>
<keyword evidence="3" id="KW-1185">Reference proteome</keyword>
<dbReference type="SUPFAM" id="SSF75304">
    <property type="entry name" value="Amidase signature (AS) enzymes"/>
    <property type="match status" value="1"/>
</dbReference>
<dbReference type="Proteomes" id="UP001595799">
    <property type="component" value="Unassembled WGS sequence"/>
</dbReference>
<organism evidence="2 3">
    <name type="scientific">Fodinicurvata halophila</name>
    <dbReference type="NCBI Taxonomy" id="1419723"/>
    <lineage>
        <taxon>Bacteria</taxon>
        <taxon>Pseudomonadati</taxon>
        <taxon>Pseudomonadota</taxon>
        <taxon>Alphaproteobacteria</taxon>
        <taxon>Rhodospirillales</taxon>
        <taxon>Rhodovibrionaceae</taxon>
        <taxon>Fodinicurvata</taxon>
    </lineage>
</organism>
<accession>A0ABV8ULH1</accession>
<dbReference type="NCBIfam" id="NF005686">
    <property type="entry name" value="PRK07486.1"/>
    <property type="match status" value="1"/>
</dbReference>
<dbReference type="PANTHER" id="PTHR11895">
    <property type="entry name" value="TRANSAMIDASE"/>
    <property type="match status" value="1"/>
</dbReference>
<evidence type="ECO:0000313" key="2">
    <source>
        <dbReference type="EMBL" id="MFC4351735.1"/>
    </source>
</evidence>
<sequence>MTVLGELYSLSASTLVSALSAGELTAETLMENTLARIAEVNPRVNAIISLRPDEDLLGAARALDEKGQPGALYGLPIAVKDLAQTKGVRTTWGSPLFRDFVPSEDDPFVKRLKAAGAIVIGKTNTPEFGLGSHSYNPVHGVTGNAYDPTRSAGGSSGGAAVALATGMLSLADGSDMMGSLRNPAAWNNVYGFRPSYGLVPDNPAGELFLHQLSTNGPMARSVRDLALLLDVMAGPDPRLPHSLSAQPSFAARLDTSLQGRRIGWLGNWTGHYPMEAGILDLCETALDAFGTLGCKVERLEPQVDPHALWQSWTTLRSWAVAGKFVGHYEQPERRAQLKPEAIWEIERGLALSARDIQKASEVRSAWFRELAELFTQYDALALPSAQVFPFPVEWDWPREVSGHPMDSYHQWMEVVVPASLAGLPTLGLPAGFGPQGLPMGMQLMGPRGGDASILQLGHAYDRHTAWPVVSDGVN</sequence>
<comment type="caution">
    <text evidence="2">The sequence shown here is derived from an EMBL/GenBank/DDBJ whole genome shotgun (WGS) entry which is preliminary data.</text>
</comment>
<protein>
    <submittedName>
        <fullName evidence="2">Amidase</fullName>
    </submittedName>
</protein>
<feature type="domain" description="Amidase" evidence="1">
    <location>
        <begin position="29"/>
        <end position="454"/>
    </location>
</feature>